<dbReference type="RefSeq" id="WP_155446590.1">
    <property type="nucleotide sequence ID" value="NZ_JAOQNR010000001.1"/>
</dbReference>
<keyword evidence="1" id="KW-0472">Membrane</keyword>
<reference evidence="2 3" key="1">
    <citation type="submission" date="2019-11" db="EMBL/GenBank/DDBJ databases">
        <title>Whole-genome sequence of a Rhodoblastus acidophilus DSM 142.</title>
        <authorList>
            <person name="Kyndt J.A."/>
            <person name="Meyer T.E."/>
        </authorList>
    </citation>
    <scope>NUCLEOTIDE SEQUENCE [LARGE SCALE GENOMIC DNA]</scope>
    <source>
        <strain evidence="2 3">DSM 142</strain>
    </source>
</reference>
<dbReference type="AlphaFoldDB" id="A0A6N8DPY7"/>
<keyword evidence="1" id="KW-0812">Transmembrane</keyword>
<protein>
    <recommendedName>
        <fullName evidence="4">DUF1254 domain-containing protein</fullName>
    </recommendedName>
</protein>
<evidence type="ECO:0000313" key="2">
    <source>
        <dbReference type="EMBL" id="MTV31916.1"/>
    </source>
</evidence>
<evidence type="ECO:0008006" key="4">
    <source>
        <dbReference type="Google" id="ProtNLM"/>
    </source>
</evidence>
<dbReference type="OrthoDB" id="1346484at2"/>
<evidence type="ECO:0000256" key="1">
    <source>
        <dbReference type="SAM" id="Phobius"/>
    </source>
</evidence>
<feature type="transmembrane region" description="Helical" evidence="1">
    <location>
        <begin position="12"/>
        <end position="35"/>
    </location>
</feature>
<keyword evidence="1" id="KW-1133">Transmembrane helix</keyword>
<dbReference type="Proteomes" id="UP000439113">
    <property type="component" value="Unassembled WGS sequence"/>
</dbReference>
<comment type="caution">
    <text evidence="2">The sequence shown here is derived from an EMBL/GenBank/DDBJ whole genome shotgun (WGS) entry which is preliminary data.</text>
</comment>
<accession>A0A6N8DPY7</accession>
<evidence type="ECO:0000313" key="3">
    <source>
        <dbReference type="Proteomes" id="UP000439113"/>
    </source>
</evidence>
<organism evidence="2 3">
    <name type="scientific">Rhodoblastus acidophilus</name>
    <name type="common">Rhodopseudomonas acidophila</name>
    <dbReference type="NCBI Taxonomy" id="1074"/>
    <lineage>
        <taxon>Bacteria</taxon>
        <taxon>Pseudomonadati</taxon>
        <taxon>Pseudomonadota</taxon>
        <taxon>Alphaproteobacteria</taxon>
        <taxon>Hyphomicrobiales</taxon>
        <taxon>Rhodoblastaceae</taxon>
        <taxon>Rhodoblastus</taxon>
    </lineage>
</organism>
<sequence length="203" mass="21879">MKAREERIDRLVALIPWGLGLAFGVVAVHLITLLATPSLAPNSAYRRLAENLPLGEVRLLPRATPDNPGPPFSDPFAFLAACRFDLNEGPLRLRAQADGDHPLSVSVRLANGAILYSGADTQTPHGRFNILIVTRAQADAIDESRETLDEAERAAAEAAELRLVSPAPKGFALFRLLALRQGEAEAIGAQRAGFECKEEKPPS</sequence>
<proteinExistence type="predicted"/>
<dbReference type="EMBL" id="WNKS01000011">
    <property type="protein sequence ID" value="MTV31916.1"/>
    <property type="molecule type" value="Genomic_DNA"/>
</dbReference>
<gene>
    <name evidence="2" type="ORF">GJ654_13060</name>
</gene>
<name>A0A6N8DPY7_RHOAC</name>